<proteinExistence type="inferred from homology"/>
<dbReference type="GO" id="GO:0008173">
    <property type="term" value="F:RNA methyltransferase activity"/>
    <property type="evidence" value="ECO:0007669"/>
    <property type="project" value="InterPro"/>
</dbReference>
<evidence type="ECO:0000313" key="8">
    <source>
        <dbReference type="Proteomes" id="UP001387110"/>
    </source>
</evidence>
<dbReference type="EMBL" id="LNQL01000001">
    <property type="protein sequence ID" value="KSU50358.1"/>
    <property type="molecule type" value="Genomic_DNA"/>
</dbReference>
<dbReference type="SMART" id="SM00967">
    <property type="entry name" value="SpoU_sub_bind"/>
    <property type="match status" value="1"/>
</dbReference>
<evidence type="ECO:0000313" key="7">
    <source>
        <dbReference type="Proteomes" id="UP000053797"/>
    </source>
</evidence>
<reference evidence="5 7" key="1">
    <citation type="journal article" date="2015" name="Int. J. Syst. Evol. Microbiol.">
        <title>Exiguobacterium enclense sp. nov., isolated from sediment.</title>
        <authorList>
            <person name="Dastager S.G."/>
            <person name="Mawlankar R."/>
            <person name="Sonalkar V.V."/>
            <person name="Thorat M.N."/>
            <person name="Mual P."/>
            <person name="Verma A."/>
            <person name="Krishnamurthi S."/>
            <person name="Tang S.K."/>
            <person name="Li W.J."/>
        </authorList>
    </citation>
    <scope>NUCLEOTIDE SEQUENCE [LARGE SCALE GENOMIC DNA]</scope>
    <source>
        <strain evidence="5 7">NIO-1109</strain>
    </source>
</reference>
<dbReference type="GO" id="GO:0003723">
    <property type="term" value="F:RNA binding"/>
    <property type="evidence" value="ECO:0007669"/>
    <property type="project" value="InterPro"/>
</dbReference>
<gene>
    <name evidence="5" type="ORF">AS033_02975</name>
    <name evidence="6" type="ORF">SZL87_04290</name>
</gene>
<dbReference type="RefSeq" id="WP_023469012.1">
    <property type="nucleotide sequence ID" value="NZ_JBELYV010000039.1"/>
</dbReference>
<evidence type="ECO:0000313" key="5">
    <source>
        <dbReference type="EMBL" id="KSU50358.1"/>
    </source>
</evidence>
<dbReference type="Gene3D" id="3.30.1330.30">
    <property type="match status" value="1"/>
</dbReference>
<dbReference type="GO" id="GO:0005737">
    <property type="term" value="C:cytoplasm"/>
    <property type="evidence" value="ECO:0007669"/>
    <property type="project" value="UniProtKB-ARBA"/>
</dbReference>
<dbReference type="CDD" id="cd18095">
    <property type="entry name" value="SpoU-like_rRNA-MTase"/>
    <property type="match status" value="1"/>
</dbReference>
<name>A0A0V8GJP7_9BACL</name>
<evidence type="ECO:0000256" key="1">
    <source>
        <dbReference type="ARBA" id="ARBA00007228"/>
    </source>
</evidence>
<evidence type="ECO:0000313" key="6">
    <source>
        <dbReference type="EMBL" id="MEI4461645.1"/>
    </source>
</evidence>
<dbReference type="GO" id="GO:0006396">
    <property type="term" value="P:RNA processing"/>
    <property type="evidence" value="ECO:0007669"/>
    <property type="project" value="InterPro"/>
</dbReference>
<keyword evidence="3 5" id="KW-0808">Transferase</keyword>
<dbReference type="SUPFAM" id="SSF75217">
    <property type="entry name" value="alpha/beta knot"/>
    <property type="match status" value="1"/>
</dbReference>
<dbReference type="Gene3D" id="3.40.1280.10">
    <property type="match status" value="1"/>
</dbReference>
<dbReference type="PANTHER" id="PTHR43191">
    <property type="entry name" value="RRNA METHYLTRANSFERASE 3"/>
    <property type="match status" value="1"/>
</dbReference>
<accession>A0A0V8GJP7</accession>
<dbReference type="Pfam" id="PF00588">
    <property type="entry name" value="SpoU_methylase"/>
    <property type="match status" value="1"/>
</dbReference>
<dbReference type="AlphaFoldDB" id="A0A0V8GJP7"/>
<comment type="similarity">
    <text evidence="1">Belongs to the class IV-like SAM-binding methyltransferase superfamily. RNA methyltransferase TrmH family.</text>
</comment>
<dbReference type="Proteomes" id="UP001387110">
    <property type="component" value="Unassembled WGS sequence"/>
</dbReference>
<dbReference type="InterPro" id="IPR029028">
    <property type="entry name" value="Alpha/beta_knot_MTases"/>
</dbReference>
<dbReference type="GO" id="GO:0032259">
    <property type="term" value="P:methylation"/>
    <property type="evidence" value="ECO:0007669"/>
    <property type="project" value="UniProtKB-KW"/>
</dbReference>
<dbReference type="InterPro" id="IPR029026">
    <property type="entry name" value="tRNA_m1G_MTases_N"/>
</dbReference>
<feature type="domain" description="RNA 2-O ribose methyltransferase substrate binding" evidence="4">
    <location>
        <begin position="31"/>
        <end position="98"/>
    </location>
</feature>
<organism evidence="5 7">
    <name type="scientific">Exiguobacterium indicum</name>
    <dbReference type="NCBI Taxonomy" id="296995"/>
    <lineage>
        <taxon>Bacteria</taxon>
        <taxon>Bacillati</taxon>
        <taxon>Bacillota</taxon>
        <taxon>Bacilli</taxon>
        <taxon>Bacillales</taxon>
        <taxon>Bacillales Family XII. Incertae Sedis</taxon>
        <taxon>Exiguobacterium</taxon>
    </lineage>
</organism>
<dbReference type="InterPro" id="IPR013123">
    <property type="entry name" value="SpoU_subst-bd"/>
</dbReference>
<sequence length="250" mass="27041">MKHIASAKNEIVKQWKKLLTKKGRLQTNRFLIEGEHLIEEAVRAGIVKELIVRESYQVPGSWKRNADVFTIDDAVIKVLAETETSQGIFAVCEMKQASAQLERGRYLLLDRLQDPGNVGTMIRTADAAGFDGVVVGPGTVDVYNGKVIRATQGSLFHLPVISMPLEEAVNALHEQGIAVIGTALEGATSYQTIAPMDALGLIIGNEAQGVAPELLSYCDERAYIPIRGKAESLNAAVAAGILLYHFASVD</sequence>
<dbReference type="InterPro" id="IPR001537">
    <property type="entry name" value="SpoU_MeTrfase"/>
</dbReference>
<protein>
    <submittedName>
        <fullName evidence="5">RNA methyltransferase</fullName>
    </submittedName>
</protein>
<evidence type="ECO:0000256" key="2">
    <source>
        <dbReference type="ARBA" id="ARBA00022603"/>
    </source>
</evidence>
<dbReference type="SUPFAM" id="SSF55315">
    <property type="entry name" value="L30e-like"/>
    <property type="match status" value="1"/>
</dbReference>
<keyword evidence="2 5" id="KW-0489">Methyltransferase</keyword>
<evidence type="ECO:0000259" key="4">
    <source>
        <dbReference type="SMART" id="SM00967"/>
    </source>
</evidence>
<dbReference type="Proteomes" id="UP000053797">
    <property type="component" value="Unassembled WGS sequence"/>
</dbReference>
<reference evidence="6 8" key="2">
    <citation type="submission" date="2023-12" db="EMBL/GenBank/DDBJ databases">
        <authorList>
            <person name="Easwaran N."/>
            <person name="Lazarus H.P.S."/>
        </authorList>
    </citation>
    <scope>NUCLEOTIDE SEQUENCE [LARGE SCALE GENOMIC DNA]</scope>
    <source>
        <strain evidence="6 8">VIT-2023</strain>
    </source>
</reference>
<dbReference type="OrthoDB" id="9794400at2"/>
<dbReference type="InterPro" id="IPR053888">
    <property type="entry name" value="MRM3-like_sub_bind"/>
</dbReference>
<evidence type="ECO:0000256" key="3">
    <source>
        <dbReference type="ARBA" id="ARBA00022679"/>
    </source>
</evidence>
<dbReference type="Pfam" id="PF22435">
    <property type="entry name" value="MRM3-like_sub_bind"/>
    <property type="match status" value="1"/>
</dbReference>
<dbReference type="InterPro" id="IPR029064">
    <property type="entry name" value="Ribosomal_eL30-like_sf"/>
</dbReference>
<dbReference type="EMBL" id="JBAWKY010000001">
    <property type="protein sequence ID" value="MEI4461645.1"/>
    <property type="molecule type" value="Genomic_DNA"/>
</dbReference>
<dbReference type="PANTHER" id="PTHR43191:SF2">
    <property type="entry name" value="RRNA METHYLTRANSFERASE 3, MITOCHONDRIAL"/>
    <property type="match status" value="1"/>
</dbReference>
<dbReference type="InterPro" id="IPR051259">
    <property type="entry name" value="rRNA_Methyltransferase"/>
</dbReference>
<comment type="caution">
    <text evidence="5">The sequence shown here is derived from an EMBL/GenBank/DDBJ whole genome shotgun (WGS) entry which is preliminary data.</text>
</comment>
<keyword evidence="8" id="KW-1185">Reference proteome</keyword>